<dbReference type="AlphaFoldDB" id="A0A2M7QBJ7"/>
<dbReference type="Pfam" id="PF00534">
    <property type="entry name" value="Glycos_transf_1"/>
    <property type="match status" value="1"/>
</dbReference>
<feature type="domain" description="Glycosyl transferase family 1" evidence="1">
    <location>
        <begin position="176"/>
        <end position="352"/>
    </location>
</feature>
<dbReference type="SUPFAM" id="SSF53756">
    <property type="entry name" value="UDP-Glycosyltransferase/glycogen phosphorylase"/>
    <property type="match status" value="1"/>
</dbReference>
<protein>
    <recommendedName>
        <fullName evidence="1">Glycosyl transferase family 1 domain-containing protein</fullName>
    </recommendedName>
</protein>
<comment type="caution">
    <text evidence="2">The sequence shown here is derived from an EMBL/GenBank/DDBJ whole genome shotgun (WGS) entry which is preliminary data.</text>
</comment>
<organism evidence="2 3">
    <name type="scientific">Candidatus Roizmanbacteria bacterium CG_4_10_14_0_8_um_filter_39_9</name>
    <dbReference type="NCBI Taxonomy" id="1974829"/>
    <lineage>
        <taxon>Bacteria</taxon>
        <taxon>Candidatus Roizmaniibacteriota</taxon>
    </lineage>
</organism>
<sequence length="592" mass="67433">MSTYPPRECGIATFTQDLFRSSQKIKKSGLKYKVAAFNLSPLDTFTYPREVKWEIDQNNKQDYINLARTMNKDKSIVGIILQHEYGIFGGSEGENILYFLRECKKPILVTLHTTLPAPSPKMKEVTIEIIKLASNIVVLTKRSKEIITKVYPKSRSKISVIPHGIHPIPFALQDESKDKLELSNHIVLSTFGLLSRGKGIEYAIKALLPIIKVYPSLIYLILGETHPVIRRNEGEKYRLELARLITKMNLKKHVRFYDQYLSLPDLQEFLQATDIYISTSINPNQAVSGTLSYALGTGRAVISTEFAQAKEIVIPTIGRIVPIKDSAAMTLAIMDLLSDTQRLHKMDRNAYEMTRPMQWNNVALEYTHLLIRTVVPPLNIRHLRSMTDEMGLFQFALYSLPNKDLGYTLDDNARALIVCSWLIEHTGKSNVQSLLTTYLAFIKKCQKEDGSFINYIGYGDKAPTYQNKQEDLEETQSRAMWALSEVINNHVLPPRQKKEAQKIFLKGLTNVLHLTHLRAQAHAIKSFTLVMNQFPSHKAIIKKCIKKYADSLLSSLKEHSIKDWIWFESSLKYNNALLSESLLLAGESMKNT</sequence>
<evidence type="ECO:0000313" key="3">
    <source>
        <dbReference type="Proteomes" id="UP000230108"/>
    </source>
</evidence>
<dbReference type="InterPro" id="IPR001296">
    <property type="entry name" value="Glyco_trans_1"/>
</dbReference>
<evidence type="ECO:0000259" key="1">
    <source>
        <dbReference type="Pfam" id="PF00534"/>
    </source>
</evidence>
<accession>A0A2M7QBJ7</accession>
<evidence type="ECO:0000313" key="2">
    <source>
        <dbReference type="EMBL" id="PIY68581.1"/>
    </source>
</evidence>
<dbReference type="Gene3D" id="3.40.50.2000">
    <property type="entry name" value="Glycogen Phosphorylase B"/>
    <property type="match status" value="2"/>
</dbReference>
<proteinExistence type="predicted"/>
<gene>
    <name evidence="2" type="ORF">COY90_05250</name>
</gene>
<feature type="non-terminal residue" evidence="2">
    <location>
        <position position="592"/>
    </location>
</feature>
<dbReference type="EMBL" id="PFLF01000111">
    <property type="protein sequence ID" value="PIY68581.1"/>
    <property type="molecule type" value="Genomic_DNA"/>
</dbReference>
<dbReference type="Proteomes" id="UP000230108">
    <property type="component" value="Unassembled WGS sequence"/>
</dbReference>
<dbReference type="PANTHER" id="PTHR12526">
    <property type="entry name" value="GLYCOSYLTRANSFERASE"/>
    <property type="match status" value="1"/>
</dbReference>
<dbReference type="GO" id="GO:0016757">
    <property type="term" value="F:glycosyltransferase activity"/>
    <property type="evidence" value="ECO:0007669"/>
    <property type="project" value="InterPro"/>
</dbReference>
<reference evidence="3" key="1">
    <citation type="submission" date="2017-09" db="EMBL/GenBank/DDBJ databases">
        <title>Depth-based differentiation of microbial function through sediment-hosted aquifers and enrichment of novel symbionts in the deep terrestrial subsurface.</title>
        <authorList>
            <person name="Probst A.J."/>
            <person name="Ladd B."/>
            <person name="Jarett J.K."/>
            <person name="Geller-Mcgrath D.E."/>
            <person name="Sieber C.M.K."/>
            <person name="Emerson J.B."/>
            <person name="Anantharaman K."/>
            <person name="Thomas B.C."/>
            <person name="Malmstrom R."/>
            <person name="Stieglmeier M."/>
            <person name="Klingl A."/>
            <person name="Woyke T."/>
            <person name="Ryan C.M."/>
            <person name="Banfield J.F."/>
        </authorList>
    </citation>
    <scope>NUCLEOTIDE SEQUENCE [LARGE SCALE GENOMIC DNA]</scope>
</reference>
<dbReference type="PANTHER" id="PTHR12526:SF572">
    <property type="entry name" value="BLL5144 PROTEIN"/>
    <property type="match status" value="1"/>
</dbReference>
<name>A0A2M7QBJ7_9BACT</name>